<dbReference type="PANTHER" id="PTHR19325:SF575">
    <property type="entry name" value="LOCOMOTION-RELATED PROTEIN HIKARU GENKI"/>
    <property type="match status" value="1"/>
</dbReference>
<evidence type="ECO:0000256" key="6">
    <source>
        <dbReference type="SAM" id="MobiDB-lite"/>
    </source>
</evidence>
<keyword evidence="7" id="KW-0472">Membrane</keyword>
<accession>A0A9D4KNQ4</accession>
<keyword evidence="4" id="KW-0325">Glycoprotein</keyword>
<organism evidence="9 10">
    <name type="scientific">Dreissena polymorpha</name>
    <name type="common">Zebra mussel</name>
    <name type="synonym">Mytilus polymorpha</name>
    <dbReference type="NCBI Taxonomy" id="45954"/>
    <lineage>
        <taxon>Eukaryota</taxon>
        <taxon>Metazoa</taxon>
        <taxon>Spiralia</taxon>
        <taxon>Lophotrochozoa</taxon>
        <taxon>Mollusca</taxon>
        <taxon>Bivalvia</taxon>
        <taxon>Autobranchia</taxon>
        <taxon>Heteroconchia</taxon>
        <taxon>Euheterodonta</taxon>
        <taxon>Imparidentia</taxon>
        <taxon>Neoheterodontei</taxon>
        <taxon>Myida</taxon>
        <taxon>Dreissenoidea</taxon>
        <taxon>Dreissenidae</taxon>
        <taxon>Dreissena</taxon>
    </lineage>
</organism>
<keyword evidence="2" id="KW-0677">Repeat</keyword>
<gene>
    <name evidence="9" type="ORF">DPMN_116792</name>
</gene>
<evidence type="ECO:0000313" key="10">
    <source>
        <dbReference type="Proteomes" id="UP000828390"/>
    </source>
</evidence>
<dbReference type="PROSITE" id="PS50923">
    <property type="entry name" value="SUSHI"/>
    <property type="match status" value="1"/>
</dbReference>
<feature type="transmembrane region" description="Helical" evidence="7">
    <location>
        <begin position="438"/>
        <end position="464"/>
    </location>
</feature>
<dbReference type="CDD" id="cd00033">
    <property type="entry name" value="CCP"/>
    <property type="match status" value="2"/>
</dbReference>
<keyword evidence="3" id="KW-1015">Disulfide bond</keyword>
<feature type="compositionally biased region" description="Basic and acidic residues" evidence="6">
    <location>
        <begin position="612"/>
        <end position="625"/>
    </location>
</feature>
<protein>
    <recommendedName>
        <fullName evidence="8">Sushi domain-containing protein</fullName>
    </recommendedName>
</protein>
<proteinExistence type="predicted"/>
<evidence type="ECO:0000256" key="4">
    <source>
        <dbReference type="ARBA" id="ARBA00023180"/>
    </source>
</evidence>
<comment type="caution">
    <text evidence="9">The sequence shown here is derived from an EMBL/GenBank/DDBJ whole genome shotgun (WGS) entry which is preliminary data.</text>
</comment>
<evidence type="ECO:0000256" key="1">
    <source>
        <dbReference type="ARBA" id="ARBA00022659"/>
    </source>
</evidence>
<dbReference type="PANTHER" id="PTHR19325">
    <property type="entry name" value="COMPLEMENT COMPONENT-RELATED SUSHI DOMAIN-CONTAINING"/>
    <property type="match status" value="1"/>
</dbReference>
<reference evidence="9" key="1">
    <citation type="journal article" date="2019" name="bioRxiv">
        <title>The Genome of the Zebra Mussel, Dreissena polymorpha: A Resource for Invasive Species Research.</title>
        <authorList>
            <person name="McCartney M.A."/>
            <person name="Auch B."/>
            <person name="Kono T."/>
            <person name="Mallez S."/>
            <person name="Zhang Y."/>
            <person name="Obille A."/>
            <person name="Becker A."/>
            <person name="Abrahante J.E."/>
            <person name="Garbe J."/>
            <person name="Badalamenti J.P."/>
            <person name="Herman A."/>
            <person name="Mangelson H."/>
            <person name="Liachko I."/>
            <person name="Sullivan S."/>
            <person name="Sone E.D."/>
            <person name="Koren S."/>
            <person name="Silverstein K.A.T."/>
            <person name="Beckman K.B."/>
            <person name="Gohl D.M."/>
        </authorList>
    </citation>
    <scope>NUCLEOTIDE SEQUENCE</scope>
    <source>
        <strain evidence="9">Duluth1</strain>
        <tissue evidence="9">Whole animal</tissue>
    </source>
</reference>
<feature type="region of interest" description="Disordered" evidence="6">
    <location>
        <begin position="474"/>
        <end position="495"/>
    </location>
</feature>
<dbReference type="EMBL" id="JAIWYP010000004">
    <property type="protein sequence ID" value="KAH3843278.1"/>
    <property type="molecule type" value="Genomic_DNA"/>
</dbReference>
<evidence type="ECO:0000256" key="5">
    <source>
        <dbReference type="PROSITE-ProRule" id="PRU00302"/>
    </source>
</evidence>
<evidence type="ECO:0000256" key="3">
    <source>
        <dbReference type="ARBA" id="ARBA00023157"/>
    </source>
</evidence>
<sequence>MVVNKMFNKMYFMLYFNQIIILWYIPDILPVEGACQWPAPLGGATWLDSDKGSLVFSTSTMKGWSVTHAGTWAMFDTWDCWLYDETRALLVMRCKDAFAPFFPSFSTAYRCLLLKQITDKSYRYYELTPVQTDMTDAERLYINDASDVTDMTQLCSPELGASGSEFKVMLKADGVAAARVTCPYSLLADYKFSYTPSSGGATCSGTMNMCADTQEVVVSSVGCGLPLYSSSGTSVCVDVLSVNGTQYVTLYNGATSTSSSTMFTCVGIGSDGKPVSVAPKHCRKNQTPTQFPVSNKGVTLGAKMILTKASEPCPPCPQPAAPFRGSVTIATEGSLTMATYTCDQNATAVGGVTRICQALGSWTGAAPLCSCPPLSGLTNGVVTVDDAYVTAKNECDDGYTLYGDVTRSCDSATYTWVGAEPQCVARGTSTATSGSNNLLPAVIVLAILMTAFAAGLAIALWYIFTLKKNTPHQIPKPPLKAGSENNEDKDDEGTPRMRIFGLNNFLFQSSRPPVEHRQHMLTTGGEPQLPGTSTRAPIGHQTNGGLFKLRTSNSDVSTRQLQLDLIRETTESSIFPDRPAPWASKPAEDWLDSSLESGTFRYVKNRQLPALSKDKEKRSESFVGERRRKKDSVGKKIRRQNSIDTTEDGKTPDEMELADEISKTVVMNTSFKQTTSGKIARASSLKHQLQIPLKDMNGTPRSGPMSSVQ</sequence>
<dbReference type="Gene3D" id="2.10.70.10">
    <property type="entry name" value="Complement Module, domain 1"/>
    <property type="match status" value="2"/>
</dbReference>
<feature type="compositionally biased region" description="Basic residues" evidence="6">
    <location>
        <begin position="626"/>
        <end position="639"/>
    </location>
</feature>
<dbReference type="Proteomes" id="UP000828390">
    <property type="component" value="Unassembled WGS sequence"/>
</dbReference>
<evidence type="ECO:0000256" key="2">
    <source>
        <dbReference type="ARBA" id="ARBA00022737"/>
    </source>
</evidence>
<evidence type="ECO:0000313" key="9">
    <source>
        <dbReference type="EMBL" id="KAH3843278.1"/>
    </source>
</evidence>
<feature type="region of interest" description="Disordered" evidence="6">
    <location>
        <begin position="611"/>
        <end position="654"/>
    </location>
</feature>
<name>A0A9D4KNQ4_DREPO</name>
<dbReference type="SUPFAM" id="SSF57535">
    <property type="entry name" value="Complement control module/SCR domain"/>
    <property type="match status" value="2"/>
</dbReference>
<feature type="domain" description="Sushi" evidence="8">
    <location>
        <begin position="367"/>
        <end position="425"/>
    </location>
</feature>
<feature type="region of interest" description="Disordered" evidence="6">
    <location>
        <begin position="674"/>
        <end position="709"/>
    </location>
</feature>
<comment type="caution">
    <text evidence="5">Lacks conserved residue(s) required for the propagation of feature annotation.</text>
</comment>
<keyword evidence="10" id="KW-1185">Reference proteome</keyword>
<reference evidence="9" key="2">
    <citation type="submission" date="2020-11" db="EMBL/GenBank/DDBJ databases">
        <authorList>
            <person name="McCartney M.A."/>
            <person name="Auch B."/>
            <person name="Kono T."/>
            <person name="Mallez S."/>
            <person name="Becker A."/>
            <person name="Gohl D.M."/>
            <person name="Silverstein K.A.T."/>
            <person name="Koren S."/>
            <person name="Bechman K.B."/>
            <person name="Herman A."/>
            <person name="Abrahante J.E."/>
            <person name="Garbe J."/>
        </authorList>
    </citation>
    <scope>NUCLEOTIDE SEQUENCE</scope>
    <source>
        <strain evidence="9">Duluth1</strain>
        <tissue evidence="9">Whole animal</tissue>
    </source>
</reference>
<evidence type="ECO:0000256" key="7">
    <source>
        <dbReference type="SAM" id="Phobius"/>
    </source>
</evidence>
<keyword evidence="7" id="KW-1133">Transmembrane helix</keyword>
<dbReference type="AlphaFoldDB" id="A0A9D4KNQ4"/>
<dbReference type="InterPro" id="IPR035976">
    <property type="entry name" value="Sushi/SCR/CCP_sf"/>
</dbReference>
<dbReference type="InterPro" id="IPR050350">
    <property type="entry name" value="Compl-Cell_Adhes-Reg"/>
</dbReference>
<keyword evidence="7" id="KW-0812">Transmembrane</keyword>
<dbReference type="SMART" id="SM00032">
    <property type="entry name" value="CCP"/>
    <property type="match status" value="2"/>
</dbReference>
<keyword evidence="1 5" id="KW-0768">Sushi</keyword>
<dbReference type="Pfam" id="PF00084">
    <property type="entry name" value="Sushi"/>
    <property type="match status" value="2"/>
</dbReference>
<evidence type="ECO:0000259" key="8">
    <source>
        <dbReference type="PROSITE" id="PS50923"/>
    </source>
</evidence>
<dbReference type="InterPro" id="IPR000436">
    <property type="entry name" value="Sushi_SCR_CCP_dom"/>
</dbReference>